<sequence>MDGVTTMRDAAVGESEKLRNDTECGVPALTEGRRETIQGEPPEERRALEMEERRCGERGAGEPGWTAATHAATAEVVAERRRGYEGAQEGSLGTGGDGRGCVGRFFWGGGWARNE</sequence>
<dbReference type="AlphaFoldDB" id="A0A1M2VJE3"/>
<protein>
    <submittedName>
        <fullName evidence="2">Uncharacterized protein</fullName>
    </submittedName>
</protein>
<evidence type="ECO:0000256" key="1">
    <source>
        <dbReference type="SAM" id="MobiDB-lite"/>
    </source>
</evidence>
<dbReference type="EMBL" id="MNAD01001141">
    <property type="protein sequence ID" value="OJT07690.1"/>
    <property type="molecule type" value="Genomic_DNA"/>
</dbReference>
<reference evidence="2 3" key="1">
    <citation type="submission" date="2016-10" db="EMBL/GenBank/DDBJ databases">
        <title>Genome sequence of the basidiomycete white-rot fungus Trametes pubescens.</title>
        <authorList>
            <person name="Makela M.R."/>
            <person name="Granchi Z."/>
            <person name="Peng M."/>
            <person name="De Vries R.P."/>
            <person name="Grigoriev I."/>
            <person name="Riley R."/>
            <person name="Hilden K."/>
        </authorList>
    </citation>
    <scope>NUCLEOTIDE SEQUENCE [LARGE SCALE GENOMIC DNA]</scope>
    <source>
        <strain evidence="2 3">FBCC735</strain>
    </source>
</reference>
<proteinExistence type="predicted"/>
<evidence type="ECO:0000313" key="3">
    <source>
        <dbReference type="Proteomes" id="UP000184267"/>
    </source>
</evidence>
<accession>A0A1M2VJE3</accession>
<dbReference type="Proteomes" id="UP000184267">
    <property type="component" value="Unassembled WGS sequence"/>
</dbReference>
<keyword evidence="3" id="KW-1185">Reference proteome</keyword>
<evidence type="ECO:0000313" key="2">
    <source>
        <dbReference type="EMBL" id="OJT07690.1"/>
    </source>
</evidence>
<organism evidence="2 3">
    <name type="scientific">Trametes pubescens</name>
    <name type="common">White-rot fungus</name>
    <dbReference type="NCBI Taxonomy" id="154538"/>
    <lineage>
        <taxon>Eukaryota</taxon>
        <taxon>Fungi</taxon>
        <taxon>Dikarya</taxon>
        <taxon>Basidiomycota</taxon>
        <taxon>Agaricomycotina</taxon>
        <taxon>Agaricomycetes</taxon>
        <taxon>Polyporales</taxon>
        <taxon>Polyporaceae</taxon>
        <taxon>Trametes</taxon>
    </lineage>
</organism>
<comment type="caution">
    <text evidence="2">The sequence shown here is derived from an EMBL/GenBank/DDBJ whole genome shotgun (WGS) entry which is preliminary data.</text>
</comment>
<feature type="region of interest" description="Disordered" evidence="1">
    <location>
        <begin position="1"/>
        <end position="45"/>
    </location>
</feature>
<gene>
    <name evidence="2" type="ORF">TRAPUB_1451</name>
</gene>
<feature type="compositionally biased region" description="Basic and acidic residues" evidence="1">
    <location>
        <begin position="31"/>
        <end position="45"/>
    </location>
</feature>
<name>A0A1M2VJE3_TRAPU</name>